<name>A0AAW0WVT6_CHEQU</name>
<dbReference type="GO" id="GO:0007059">
    <property type="term" value="P:chromosome segregation"/>
    <property type="evidence" value="ECO:0007669"/>
    <property type="project" value="UniProtKB-KW"/>
</dbReference>
<evidence type="ECO:0000256" key="14">
    <source>
        <dbReference type="ARBA" id="ARBA00023242"/>
    </source>
</evidence>
<evidence type="ECO:0000256" key="13">
    <source>
        <dbReference type="ARBA" id="ARBA00023212"/>
    </source>
</evidence>
<evidence type="ECO:0000256" key="3">
    <source>
        <dbReference type="ARBA" id="ARBA00004584"/>
    </source>
</evidence>
<keyword evidence="14" id="KW-0539">Nucleus</keyword>
<keyword evidence="5" id="KW-0963">Cytoplasm</keyword>
<dbReference type="Gene3D" id="1.10.1170.10">
    <property type="entry name" value="Inhibitor Of Apoptosis Protein (2mihbC-IAP-1), Chain A"/>
    <property type="match status" value="1"/>
</dbReference>
<gene>
    <name evidence="17" type="ORF">OTU49_005296</name>
</gene>
<dbReference type="InterPro" id="IPR051190">
    <property type="entry name" value="Baculoviral_IAP"/>
</dbReference>
<evidence type="ECO:0000256" key="12">
    <source>
        <dbReference type="ARBA" id="ARBA00022843"/>
    </source>
</evidence>
<keyword evidence="10" id="KW-0159">Chromosome partition</keyword>
<dbReference type="SUPFAM" id="SSF57924">
    <property type="entry name" value="Inhibitor of apoptosis (IAP) repeat"/>
    <property type="match status" value="1"/>
</dbReference>
<sequence length="136" mass="16115">MTDKNIFEMSAYEKRLKSFKKWPFSSDTGMSKEKMAAAGFYFTGSKKEPDLAKCFVCLKELDGWEEDDDPWDEHKKHAPYCQFIQLNKSEDTMTFQDMYDLEMHRQCNMITKILKKKLEEFKKQAEATREVLQSLV</sequence>
<keyword evidence="16" id="KW-0137">Centromere</keyword>
<evidence type="ECO:0000256" key="10">
    <source>
        <dbReference type="ARBA" id="ARBA00022829"/>
    </source>
</evidence>
<dbReference type="FunFam" id="1.10.1170.10:FF:000009">
    <property type="entry name" value="Baculoviral IAP repeat-containing protein 5"/>
    <property type="match status" value="1"/>
</dbReference>
<evidence type="ECO:0000256" key="16">
    <source>
        <dbReference type="ARBA" id="ARBA00023328"/>
    </source>
</evidence>
<evidence type="ECO:0000256" key="15">
    <source>
        <dbReference type="ARBA" id="ARBA00023306"/>
    </source>
</evidence>
<keyword evidence="8" id="KW-0479">Metal-binding</keyword>
<dbReference type="SMART" id="SM00238">
    <property type="entry name" value="BIR"/>
    <property type="match status" value="1"/>
</dbReference>
<dbReference type="GO" id="GO:0000775">
    <property type="term" value="C:chromosome, centromeric region"/>
    <property type="evidence" value="ECO:0007669"/>
    <property type="project" value="UniProtKB-SubCell"/>
</dbReference>
<evidence type="ECO:0000256" key="9">
    <source>
        <dbReference type="ARBA" id="ARBA00022776"/>
    </source>
</evidence>
<dbReference type="GO" id="GO:0051301">
    <property type="term" value="P:cell division"/>
    <property type="evidence" value="ECO:0007669"/>
    <property type="project" value="UniProtKB-KW"/>
</dbReference>
<comment type="subcellular location">
    <subcellularLocation>
        <location evidence="3">Chromosome</location>
        <location evidence="3">Centromere</location>
    </subcellularLocation>
    <subcellularLocation>
        <location evidence="2">Cytoplasm</location>
        <location evidence="2">Cytoskeleton</location>
        <location evidence="2">Spindle</location>
    </subcellularLocation>
    <subcellularLocation>
        <location evidence="1">Nucleus</location>
    </subcellularLocation>
</comment>
<keyword evidence="18" id="KW-1185">Reference proteome</keyword>
<dbReference type="PANTHER" id="PTHR46771:SF5">
    <property type="entry name" value="DETERIN"/>
    <property type="match status" value="1"/>
</dbReference>
<dbReference type="GO" id="GO:0005819">
    <property type="term" value="C:spindle"/>
    <property type="evidence" value="ECO:0007669"/>
    <property type="project" value="UniProtKB-SubCell"/>
</dbReference>
<evidence type="ECO:0000256" key="11">
    <source>
        <dbReference type="ARBA" id="ARBA00022833"/>
    </source>
</evidence>
<evidence type="ECO:0000256" key="2">
    <source>
        <dbReference type="ARBA" id="ARBA00004186"/>
    </source>
</evidence>
<evidence type="ECO:0000256" key="5">
    <source>
        <dbReference type="ARBA" id="ARBA00022490"/>
    </source>
</evidence>
<dbReference type="GO" id="GO:0046872">
    <property type="term" value="F:metal ion binding"/>
    <property type="evidence" value="ECO:0007669"/>
    <property type="project" value="UniProtKB-KW"/>
</dbReference>
<keyword evidence="9" id="KW-0498">Mitosis</keyword>
<evidence type="ECO:0000256" key="1">
    <source>
        <dbReference type="ARBA" id="ARBA00004123"/>
    </source>
</evidence>
<evidence type="ECO:0000256" key="8">
    <source>
        <dbReference type="ARBA" id="ARBA00022723"/>
    </source>
</evidence>
<dbReference type="PANTHER" id="PTHR46771">
    <property type="entry name" value="DETERIN"/>
    <property type="match status" value="1"/>
</dbReference>
<dbReference type="PROSITE" id="PS50143">
    <property type="entry name" value="BIR_REPEAT_2"/>
    <property type="match status" value="1"/>
</dbReference>
<dbReference type="InterPro" id="IPR001370">
    <property type="entry name" value="BIR_rpt"/>
</dbReference>
<keyword evidence="7" id="KW-0132">Cell division</keyword>
<organism evidence="17 18">
    <name type="scientific">Cherax quadricarinatus</name>
    <name type="common">Australian red claw crayfish</name>
    <dbReference type="NCBI Taxonomy" id="27406"/>
    <lineage>
        <taxon>Eukaryota</taxon>
        <taxon>Metazoa</taxon>
        <taxon>Ecdysozoa</taxon>
        <taxon>Arthropoda</taxon>
        <taxon>Crustacea</taxon>
        <taxon>Multicrustacea</taxon>
        <taxon>Malacostraca</taxon>
        <taxon>Eumalacostraca</taxon>
        <taxon>Eucarida</taxon>
        <taxon>Decapoda</taxon>
        <taxon>Pleocyemata</taxon>
        <taxon>Astacidea</taxon>
        <taxon>Parastacoidea</taxon>
        <taxon>Parastacidae</taxon>
        <taxon>Cherax</taxon>
    </lineage>
</organism>
<evidence type="ECO:0000313" key="18">
    <source>
        <dbReference type="Proteomes" id="UP001445076"/>
    </source>
</evidence>
<comment type="caution">
    <text evidence="17">The sequence shown here is derived from an EMBL/GenBank/DDBJ whole genome shotgun (WGS) entry which is preliminary data.</text>
</comment>
<evidence type="ECO:0000256" key="4">
    <source>
        <dbReference type="ARBA" id="ARBA00006672"/>
    </source>
</evidence>
<dbReference type="Proteomes" id="UP001445076">
    <property type="component" value="Unassembled WGS sequence"/>
</dbReference>
<keyword evidence="15" id="KW-0131">Cell cycle</keyword>
<accession>A0AAW0WVT6</accession>
<keyword evidence="11" id="KW-0862">Zinc</keyword>
<dbReference type="AlphaFoldDB" id="A0AAW0WVT6"/>
<evidence type="ECO:0008006" key="19">
    <source>
        <dbReference type="Google" id="ProtNLM"/>
    </source>
</evidence>
<keyword evidence="6" id="KW-0597">Phosphoprotein</keyword>
<proteinExistence type="inferred from homology"/>
<dbReference type="GO" id="GO:0005634">
    <property type="term" value="C:nucleus"/>
    <property type="evidence" value="ECO:0007669"/>
    <property type="project" value="UniProtKB-SubCell"/>
</dbReference>
<evidence type="ECO:0000256" key="7">
    <source>
        <dbReference type="ARBA" id="ARBA00022618"/>
    </source>
</evidence>
<dbReference type="CDD" id="cd00022">
    <property type="entry name" value="BIR"/>
    <property type="match status" value="1"/>
</dbReference>
<dbReference type="Pfam" id="PF00653">
    <property type="entry name" value="BIR"/>
    <property type="match status" value="1"/>
</dbReference>
<dbReference type="EMBL" id="JARKIK010000046">
    <property type="protein sequence ID" value="KAK8735742.1"/>
    <property type="molecule type" value="Genomic_DNA"/>
</dbReference>
<keyword evidence="12" id="KW-0832">Ubl conjugation</keyword>
<protein>
    <recommendedName>
        <fullName evidence="19">Survivin</fullName>
    </recommendedName>
</protein>
<evidence type="ECO:0000256" key="6">
    <source>
        <dbReference type="ARBA" id="ARBA00022553"/>
    </source>
</evidence>
<reference evidence="17 18" key="1">
    <citation type="journal article" date="2024" name="BMC Genomics">
        <title>Genome assembly of redclaw crayfish (Cherax quadricarinatus) provides insights into its immune adaptation and hypoxia tolerance.</title>
        <authorList>
            <person name="Liu Z."/>
            <person name="Zheng J."/>
            <person name="Li H."/>
            <person name="Fang K."/>
            <person name="Wang S."/>
            <person name="He J."/>
            <person name="Zhou D."/>
            <person name="Weng S."/>
            <person name="Chi M."/>
            <person name="Gu Z."/>
            <person name="He J."/>
            <person name="Li F."/>
            <person name="Wang M."/>
        </authorList>
    </citation>
    <scope>NUCLEOTIDE SEQUENCE [LARGE SCALE GENOMIC DNA]</scope>
    <source>
        <strain evidence="17">ZL_2023a</strain>
    </source>
</reference>
<keyword evidence="13" id="KW-0206">Cytoskeleton</keyword>
<comment type="similarity">
    <text evidence="4">Belongs to the IAP family.</text>
</comment>
<evidence type="ECO:0000313" key="17">
    <source>
        <dbReference type="EMBL" id="KAK8735742.1"/>
    </source>
</evidence>